<dbReference type="Gene3D" id="3.40.50.10540">
    <property type="entry name" value="Crotonobetainyl-coa:carnitine coa-transferase, domain 1"/>
    <property type="match status" value="2"/>
</dbReference>
<name>A0A1J5R0F7_9ZZZZ</name>
<dbReference type="EMBL" id="MLJW01000333">
    <property type="protein sequence ID" value="OIQ89376.1"/>
    <property type="molecule type" value="Genomic_DNA"/>
</dbReference>
<dbReference type="InterPro" id="IPR044855">
    <property type="entry name" value="CoA-Trfase_III_dom3_sf"/>
</dbReference>
<evidence type="ECO:0000256" key="1">
    <source>
        <dbReference type="SAM" id="MobiDB-lite"/>
    </source>
</evidence>
<dbReference type="PANTHER" id="PTHR48229">
    <property type="entry name" value="CAIB/BAIF FAMILY ENZYME (AFU_ORTHOLOGUE AFUA_1G05360)-RELATED"/>
    <property type="match status" value="1"/>
</dbReference>
<dbReference type="InterPro" id="IPR023606">
    <property type="entry name" value="CoA-Trfase_III_dom_1_sf"/>
</dbReference>
<dbReference type="Pfam" id="PF02515">
    <property type="entry name" value="CoA_transf_3"/>
    <property type="match status" value="1"/>
</dbReference>
<reference evidence="2" key="1">
    <citation type="submission" date="2016-10" db="EMBL/GenBank/DDBJ databases">
        <title>Sequence of Gallionella enrichment culture.</title>
        <authorList>
            <person name="Poehlein A."/>
            <person name="Muehling M."/>
            <person name="Daniel R."/>
        </authorList>
    </citation>
    <scope>NUCLEOTIDE SEQUENCE</scope>
</reference>
<dbReference type="EC" id="2.8.3.16" evidence="2"/>
<protein>
    <submittedName>
        <fullName evidence="2">Formyl-coenzyme A transferase</fullName>
        <ecNumber evidence="2">2.8.3.16</ecNumber>
    </submittedName>
</protein>
<keyword evidence="2" id="KW-0808">Transferase</keyword>
<organism evidence="2">
    <name type="scientific">mine drainage metagenome</name>
    <dbReference type="NCBI Taxonomy" id="410659"/>
    <lineage>
        <taxon>unclassified sequences</taxon>
        <taxon>metagenomes</taxon>
        <taxon>ecological metagenomes</taxon>
    </lineage>
</organism>
<comment type="caution">
    <text evidence="2">The sequence shown here is derived from an EMBL/GenBank/DDBJ whole genome shotgun (WGS) entry which is preliminary data.</text>
</comment>
<accession>A0A1J5R0F7</accession>
<sequence>MSGITEIYQSLLSQLNITWPTTADIALTGADPVINSVFRIGECTAAVLGAQAAGVCEVWRRRTGLRQGVSIDAVAGALAAYSVGYQSQHGYAIPQPEPSYPLVQLYPARDRRWIMVHGAFPLLRNGLLSLLNCTMDPADIANKIAGWDAFALEQAIADQGLCGAAVRTYAEWLASEQGTAVAATPLIEVIRIGDSAPEPFTPLQEGEQPLSGLRILDLTHVIAGPTLGKTLAEQGAEVMHITSPTLPALPPFDVDTGHGKLEALLTLTNANDAATLRGLIGQSDVFVESYRPGAMTRLGFSPENVAALRPGSIYVSVNCYGWAGPWQYRPGWEQLAQVATGMTAAQGTFDNPQLQPVYPNDYVTGFLGALGTLMALLRRADEGGSYHVRVSLCRTAMWMQEQGRVEKSLLPPAPIDPAVIRSYLHTRENPAFGPLTFLGPVLNYQQTPSAWSRPTLPLGADLARWPLDGEDRGHRGHHRQAAWHPAEKMP</sequence>
<proteinExistence type="predicted"/>
<evidence type="ECO:0000313" key="2">
    <source>
        <dbReference type="EMBL" id="OIQ89376.1"/>
    </source>
</evidence>
<feature type="region of interest" description="Disordered" evidence="1">
    <location>
        <begin position="469"/>
        <end position="490"/>
    </location>
</feature>
<dbReference type="InterPro" id="IPR003673">
    <property type="entry name" value="CoA-Trfase_fam_III"/>
</dbReference>
<dbReference type="SUPFAM" id="SSF89796">
    <property type="entry name" value="CoA-transferase family III (CaiB/BaiF)"/>
    <property type="match status" value="2"/>
</dbReference>
<dbReference type="AlphaFoldDB" id="A0A1J5R0F7"/>
<dbReference type="PANTHER" id="PTHR48229:SF1">
    <property type="entry name" value="ALPHA METHYLACYL-COA RACEMASE-RELATED"/>
    <property type="match status" value="1"/>
</dbReference>
<dbReference type="GO" id="GO:0033608">
    <property type="term" value="F:formyl-CoA transferase activity"/>
    <property type="evidence" value="ECO:0007669"/>
    <property type="project" value="UniProtKB-EC"/>
</dbReference>
<dbReference type="InterPro" id="IPR052985">
    <property type="entry name" value="CoA-trans_III_biosynth/detox"/>
</dbReference>
<dbReference type="Gene3D" id="3.30.1540.10">
    <property type="entry name" value="formyl-coa transferase, domain 3"/>
    <property type="match status" value="1"/>
</dbReference>
<gene>
    <name evidence="2" type="primary">frc_5</name>
    <name evidence="2" type="ORF">GALL_287520</name>
</gene>